<keyword evidence="2" id="KW-1185">Reference proteome</keyword>
<feature type="non-terminal residue" evidence="1">
    <location>
        <position position="67"/>
    </location>
</feature>
<gene>
    <name evidence="1" type="ORF">PIB30_053042</name>
</gene>
<evidence type="ECO:0000313" key="2">
    <source>
        <dbReference type="Proteomes" id="UP001341840"/>
    </source>
</evidence>
<sequence length="67" mass="7153">MEAEAIDTLVAQNKALIKLLSNKLGNAQLAAVNTQIGPCDLCGIQGHSSEACAAFQDQQSIEQMNYM</sequence>
<dbReference type="EMBL" id="JASCZI010091011">
    <property type="protein sequence ID" value="MED6148418.1"/>
    <property type="molecule type" value="Genomic_DNA"/>
</dbReference>
<evidence type="ECO:0000313" key="1">
    <source>
        <dbReference type="EMBL" id="MED6148418.1"/>
    </source>
</evidence>
<comment type="caution">
    <text evidence="1">The sequence shown here is derived from an EMBL/GenBank/DDBJ whole genome shotgun (WGS) entry which is preliminary data.</text>
</comment>
<reference evidence="1 2" key="1">
    <citation type="journal article" date="2023" name="Plants (Basel)">
        <title>Bridging the Gap: Combining Genomics and Transcriptomics Approaches to Understand Stylosanthes scabra, an Orphan Legume from the Brazilian Caatinga.</title>
        <authorList>
            <person name="Ferreira-Neto J.R.C."/>
            <person name="da Silva M.D."/>
            <person name="Binneck E."/>
            <person name="de Melo N.F."/>
            <person name="da Silva R.H."/>
            <person name="de Melo A.L.T.M."/>
            <person name="Pandolfi V."/>
            <person name="Bustamante F.O."/>
            <person name="Brasileiro-Vidal A.C."/>
            <person name="Benko-Iseppon A.M."/>
        </authorList>
    </citation>
    <scope>NUCLEOTIDE SEQUENCE [LARGE SCALE GENOMIC DNA]</scope>
    <source>
        <tissue evidence="1">Leaves</tissue>
    </source>
</reference>
<name>A0ABU6TKD9_9FABA</name>
<protein>
    <submittedName>
        <fullName evidence="1">Uncharacterized protein</fullName>
    </submittedName>
</protein>
<accession>A0ABU6TKD9</accession>
<dbReference type="Proteomes" id="UP001341840">
    <property type="component" value="Unassembled WGS sequence"/>
</dbReference>
<proteinExistence type="predicted"/>
<organism evidence="1 2">
    <name type="scientific">Stylosanthes scabra</name>
    <dbReference type="NCBI Taxonomy" id="79078"/>
    <lineage>
        <taxon>Eukaryota</taxon>
        <taxon>Viridiplantae</taxon>
        <taxon>Streptophyta</taxon>
        <taxon>Embryophyta</taxon>
        <taxon>Tracheophyta</taxon>
        <taxon>Spermatophyta</taxon>
        <taxon>Magnoliopsida</taxon>
        <taxon>eudicotyledons</taxon>
        <taxon>Gunneridae</taxon>
        <taxon>Pentapetalae</taxon>
        <taxon>rosids</taxon>
        <taxon>fabids</taxon>
        <taxon>Fabales</taxon>
        <taxon>Fabaceae</taxon>
        <taxon>Papilionoideae</taxon>
        <taxon>50 kb inversion clade</taxon>
        <taxon>dalbergioids sensu lato</taxon>
        <taxon>Dalbergieae</taxon>
        <taxon>Pterocarpus clade</taxon>
        <taxon>Stylosanthes</taxon>
    </lineage>
</organism>